<dbReference type="RefSeq" id="WP_204823463.1">
    <property type="nucleotide sequence ID" value="NZ_JBHUGF010000010.1"/>
</dbReference>
<dbReference type="Pfam" id="PF02817">
    <property type="entry name" value="E3_binding"/>
    <property type="match status" value="1"/>
</dbReference>
<dbReference type="InterPro" id="IPR003016">
    <property type="entry name" value="2-oxoA_DH_lipoyl-BS"/>
</dbReference>
<dbReference type="Proteomes" id="UP001597403">
    <property type="component" value="Unassembled WGS sequence"/>
</dbReference>
<dbReference type="Gene3D" id="4.10.320.10">
    <property type="entry name" value="E3-binding domain"/>
    <property type="match status" value="1"/>
</dbReference>
<dbReference type="CDD" id="cd06849">
    <property type="entry name" value="lipoyl_domain"/>
    <property type="match status" value="1"/>
</dbReference>
<evidence type="ECO:0000313" key="10">
    <source>
        <dbReference type="EMBL" id="MFD1989728.1"/>
    </source>
</evidence>
<proteinExistence type="inferred from homology"/>
<feature type="domain" description="Lipoyl-binding" evidence="8">
    <location>
        <begin position="7"/>
        <end position="82"/>
    </location>
</feature>
<evidence type="ECO:0000313" key="11">
    <source>
        <dbReference type="Proteomes" id="UP001597403"/>
    </source>
</evidence>
<dbReference type="SUPFAM" id="SSF51230">
    <property type="entry name" value="Single hybrid motif"/>
    <property type="match status" value="1"/>
</dbReference>
<organism evidence="10 11">
    <name type="scientific">Paenibacillus nicotianae</name>
    <dbReference type="NCBI Taxonomy" id="1526551"/>
    <lineage>
        <taxon>Bacteria</taxon>
        <taxon>Bacillati</taxon>
        <taxon>Bacillota</taxon>
        <taxon>Bacilli</taxon>
        <taxon>Bacillales</taxon>
        <taxon>Paenibacillaceae</taxon>
        <taxon>Paenibacillus</taxon>
    </lineage>
</organism>
<evidence type="ECO:0000256" key="1">
    <source>
        <dbReference type="ARBA" id="ARBA00001938"/>
    </source>
</evidence>
<evidence type="ECO:0000259" key="9">
    <source>
        <dbReference type="PROSITE" id="PS51826"/>
    </source>
</evidence>
<protein>
    <recommendedName>
        <fullName evidence="6">Dihydrolipoamide acetyltransferase component of pyruvate dehydrogenase complex</fullName>
        <ecNumber evidence="6">2.3.1.-</ecNumber>
    </recommendedName>
</protein>
<evidence type="ECO:0000256" key="2">
    <source>
        <dbReference type="ARBA" id="ARBA00007317"/>
    </source>
</evidence>
<dbReference type="InterPro" id="IPR011053">
    <property type="entry name" value="Single_hybrid_motif"/>
</dbReference>
<sequence length="492" mass="52687">MSAKGNPTDVVMPQLAESLVSATIAKWFKQPGESVDQYEPICEVITDKVNAEIPSVLEGIMGDIIALEGQEVAVGEVICQIYTEQAPSATTEDISPASPEITVHDDLPAETLATPAPSQSASPVASTPSARPAVVTQSSANASNGAMSGRYSPAVQSLAAEHGVNLSGIQGTGAGGRVTRRDVLKALENGTAHAPVASASNNSNAAEQAPSTASNTTAPTAASMPAASTEYEVRHSGIHLSETPAIPKIVMEEDQANQLGQSEHLINVTPLRNAIARNMRQSVSEIPHAWTMIEVDVTNLVMLRNKVKDEFKRKEGINLTYLSFLLKAVVNAIKDYPIMNSVWAVDKIIVKRDINIALAVGTEDSVMTPVIHKADQKNIAGLAHEVEDLARRTRDGKLKLDDMQGGTFTVNNTGSFGSILSYPIINYPQAAILTFESIVKKPVVINDMIAVRSMANLCLSLDHRILDGVICGRFLQRVKDNLESYNTDTKLY</sequence>
<dbReference type="InterPro" id="IPR036625">
    <property type="entry name" value="E3-bd_dom_sf"/>
</dbReference>
<evidence type="ECO:0000256" key="7">
    <source>
        <dbReference type="SAM" id="MobiDB-lite"/>
    </source>
</evidence>
<comment type="similarity">
    <text evidence="2 6">Belongs to the 2-oxoacid dehydrogenase family.</text>
</comment>
<feature type="region of interest" description="Disordered" evidence="7">
    <location>
        <begin position="194"/>
        <end position="234"/>
    </location>
</feature>
<evidence type="ECO:0000259" key="8">
    <source>
        <dbReference type="PROSITE" id="PS50968"/>
    </source>
</evidence>
<dbReference type="InterPro" id="IPR001078">
    <property type="entry name" value="2-oxoacid_DH_actylTfrase"/>
</dbReference>
<feature type="compositionally biased region" description="Low complexity" evidence="7">
    <location>
        <begin position="113"/>
        <end position="149"/>
    </location>
</feature>
<accession>A0ABW4USX1</accession>
<dbReference type="GO" id="GO:0016746">
    <property type="term" value="F:acyltransferase activity"/>
    <property type="evidence" value="ECO:0007669"/>
    <property type="project" value="UniProtKB-KW"/>
</dbReference>
<evidence type="ECO:0000256" key="3">
    <source>
        <dbReference type="ARBA" id="ARBA00022679"/>
    </source>
</evidence>
<dbReference type="PANTHER" id="PTHR43178:SF5">
    <property type="entry name" value="LIPOAMIDE ACYLTRANSFERASE COMPONENT OF BRANCHED-CHAIN ALPHA-KETO ACID DEHYDROGENASE COMPLEX, MITOCHONDRIAL"/>
    <property type="match status" value="1"/>
</dbReference>
<dbReference type="InterPro" id="IPR004167">
    <property type="entry name" value="PSBD"/>
</dbReference>
<keyword evidence="3 6" id="KW-0808">Transferase</keyword>
<evidence type="ECO:0000256" key="5">
    <source>
        <dbReference type="ARBA" id="ARBA00023315"/>
    </source>
</evidence>
<gene>
    <name evidence="10" type="ORF">ACFSGI_07155</name>
</gene>
<comment type="caution">
    <text evidence="10">The sequence shown here is derived from an EMBL/GenBank/DDBJ whole genome shotgun (WGS) entry which is preliminary data.</text>
</comment>
<keyword evidence="5 6" id="KW-0012">Acyltransferase</keyword>
<dbReference type="SUPFAM" id="SSF52777">
    <property type="entry name" value="CoA-dependent acyltransferases"/>
    <property type="match status" value="1"/>
</dbReference>
<dbReference type="SUPFAM" id="SSF47005">
    <property type="entry name" value="Peripheral subunit-binding domain of 2-oxo acid dehydrogenase complex"/>
    <property type="match status" value="1"/>
</dbReference>
<keyword evidence="4 6" id="KW-0450">Lipoyl</keyword>
<name>A0ABW4USX1_9BACL</name>
<feature type="compositionally biased region" description="Low complexity" evidence="7">
    <location>
        <begin position="197"/>
        <end position="229"/>
    </location>
</feature>
<keyword evidence="11" id="KW-1185">Reference proteome</keyword>
<feature type="region of interest" description="Disordered" evidence="7">
    <location>
        <begin position="111"/>
        <end position="150"/>
    </location>
</feature>
<reference evidence="11" key="1">
    <citation type="journal article" date="2019" name="Int. J. Syst. Evol. Microbiol.">
        <title>The Global Catalogue of Microorganisms (GCM) 10K type strain sequencing project: providing services to taxonomists for standard genome sequencing and annotation.</title>
        <authorList>
            <consortium name="The Broad Institute Genomics Platform"/>
            <consortium name="The Broad Institute Genome Sequencing Center for Infectious Disease"/>
            <person name="Wu L."/>
            <person name="Ma J."/>
        </authorList>
    </citation>
    <scope>NUCLEOTIDE SEQUENCE [LARGE SCALE GENOMIC DNA]</scope>
    <source>
        <strain evidence="11">CGMCC 1.15067</strain>
    </source>
</reference>
<dbReference type="InterPro" id="IPR000089">
    <property type="entry name" value="Biotin_lipoyl"/>
</dbReference>
<dbReference type="EC" id="2.3.1.-" evidence="6"/>
<dbReference type="Gene3D" id="3.30.559.10">
    <property type="entry name" value="Chloramphenicol acetyltransferase-like domain"/>
    <property type="match status" value="1"/>
</dbReference>
<feature type="domain" description="Peripheral subunit-binding (PSBD)" evidence="9">
    <location>
        <begin position="150"/>
        <end position="187"/>
    </location>
</feature>
<dbReference type="Pfam" id="PF00364">
    <property type="entry name" value="Biotin_lipoyl"/>
    <property type="match status" value="1"/>
</dbReference>
<dbReference type="PROSITE" id="PS51826">
    <property type="entry name" value="PSBD"/>
    <property type="match status" value="1"/>
</dbReference>
<dbReference type="EMBL" id="JBHUGF010000010">
    <property type="protein sequence ID" value="MFD1989728.1"/>
    <property type="molecule type" value="Genomic_DNA"/>
</dbReference>
<evidence type="ECO:0000256" key="4">
    <source>
        <dbReference type="ARBA" id="ARBA00022823"/>
    </source>
</evidence>
<comment type="cofactor">
    <cofactor evidence="1 6">
        <name>(R)-lipoate</name>
        <dbReference type="ChEBI" id="CHEBI:83088"/>
    </cofactor>
</comment>
<dbReference type="PANTHER" id="PTHR43178">
    <property type="entry name" value="DIHYDROLIPOAMIDE ACETYLTRANSFERASE COMPONENT OF PYRUVATE DEHYDROGENASE COMPLEX"/>
    <property type="match status" value="1"/>
</dbReference>
<dbReference type="InterPro" id="IPR050743">
    <property type="entry name" value="2-oxoacid_DH_E2_comp"/>
</dbReference>
<dbReference type="InterPro" id="IPR023213">
    <property type="entry name" value="CAT-like_dom_sf"/>
</dbReference>
<evidence type="ECO:0000256" key="6">
    <source>
        <dbReference type="RuleBase" id="RU003423"/>
    </source>
</evidence>
<dbReference type="Pfam" id="PF00198">
    <property type="entry name" value="2-oxoacid_dh"/>
    <property type="match status" value="1"/>
</dbReference>
<dbReference type="PROSITE" id="PS50968">
    <property type="entry name" value="BIOTINYL_LIPOYL"/>
    <property type="match status" value="1"/>
</dbReference>
<dbReference type="PROSITE" id="PS00189">
    <property type="entry name" value="LIPOYL"/>
    <property type="match status" value="1"/>
</dbReference>
<dbReference type="Gene3D" id="2.40.50.100">
    <property type="match status" value="1"/>
</dbReference>